<evidence type="ECO:0000259" key="2">
    <source>
        <dbReference type="Pfam" id="PF24586"/>
    </source>
</evidence>
<feature type="domain" description="DUF7614" evidence="5">
    <location>
        <begin position="1235"/>
        <end position="1372"/>
    </location>
</feature>
<gene>
    <name evidence="6" type="ORF">LTR36_009827</name>
</gene>
<protein>
    <submittedName>
        <fullName evidence="6">Uncharacterized protein</fullName>
    </submittedName>
</protein>
<feature type="compositionally biased region" description="Basic and acidic residues" evidence="1">
    <location>
        <begin position="70"/>
        <end position="80"/>
    </location>
</feature>
<dbReference type="Pfam" id="PF24586">
    <property type="entry name" value="DUF7611"/>
    <property type="match status" value="1"/>
</dbReference>
<feature type="compositionally biased region" description="Polar residues" evidence="1">
    <location>
        <begin position="480"/>
        <end position="504"/>
    </location>
</feature>
<feature type="compositionally biased region" description="Polar residues" evidence="1">
    <location>
        <begin position="212"/>
        <end position="221"/>
    </location>
</feature>
<sequence length="1387" mass="152943">MAENGEGKSGKSRFLSKSKWGKVLREREEPAPPGHTNSFKLNEDVVDFLKPSTDKSTRPKINIAVASRWPEAHEVRRTREASPPVPQLSGYRKPRRRPGLKVAFVKAAPDIIGEGGDEAPDPPSEISRQKSMIPRSVSDRRPSAAPDGTQWSNAQAPRQPPRQASPPDGPEEKLRPQPVRRVQTSHNELSPPIQRKHASAPLDEPAFHKPSLSRTPTGFNSQDEHQNLTPTDDHDVHPMPHPRPSIDTRVHDESTRPRFDSAKGGLLSASPREPASPAMRKQRDMQASEGMALRRASAMYMDYDDQDQVKQANNGFQPPAQFYNALSEPTAPKSVPEASPAPAPQLSPDSAVSPDESSPFADPKYLKRRSREVTPVPPQPAASQSLRQPRTAEQPSYMRAAQQNEPRLVPVIDQPRPSLEQPSYMRAVHQPRGDPQTSCPPPAPSTGFTVSQGPSPARDCSPMRDCIFDAQAIAEKPKASYSQPNHSSGSVNQFASSPKASHTRTASREETSPQARGLGSSLSPPKPQPHIRTHSESPVSPNPRSLALHPGPSGMPMPSPYSRGPSPADYFSGPRASPGQPARSPAVTLRQEDTVRPGSSGSARSAYRPAPVSQPPAHGDATADTALADFAERVAHMKGVFRLTAEKERSADRCSPQAWLRAGLWWYLRGKAGLENVLQQRPKNPEGQRELLMQPHVDLAKAWWVMSDPLQSYATLDGSSPHSAHASDSPEKQLQQSVALLQSHLQSLCVSMLQNRLMPPHQSLIQGQDTSIWLKYPRFTSDAAAVLGSNASKSLAVESPTPAATVLEALPLGDTRDSFCYGRFPVEVSLNTDDAETDRVVLPCILTMLRGTRDYQTSIGIASQSDLVSVKVGPRHNNAKGLTWHEVSWKASSQVMVIHLPRGFDLTVRLQERDFRSLWNVVEYARKVEHSLRPESGEHLVHEARLAELQYVESSGAIAFPQEKLRSCMALVFERTIEHRSGSGVRKMHRGFRLLLVTDPSHKSLSSVSHQVCRQSPLLFEFLTDAAANGTTAMVLRVREESKHCRMLLVFPDTAGRQGLYDILNGLTVGPDETIVGKMTLASFNIQAVSPTEASTSASHPALQALHWQKLGVTNSQSDDPNTRIPETVESDNLRIVARHAAGCITDRLNLGKGELLLRLACSETPTPTIQVLRNPQEDLAMSVDTRQAPQHTADGVSELLRLAHEQATIRTYTFATSADLHAFQTAITRFTVRYDGVASTFGISRRRMVVPIYHKWQASKVRLQVVYQNSITQVLAFMEDFSHADALCFKVMSTDTFESVKGDSKGKKWAVKMVDAKFTLPKQEKGEVDPEERTRRRFVNLEGLDYAEEHDDITIGFDTEEDRDKFAQALPAVTTRARGLTLKRRI</sequence>
<name>A0AAV9J5P7_9PEZI</name>
<evidence type="ECO:0000259" key="3">
    <source>
        <dbReference type="Pfam" id="PF24587"/>
    </source>
</evidence>
<accession>A0AAV9J5P7</accession>
<dbReference type="Pfam" id="PF24587">
    <property type="entry name" value="DUF7612"/>
    <property type="match status" value="1"/>
</dbReference>
<feature type="region of interest" description="Disordered" evidence="1">
    <location>
        <begin position="477"/>
        <end position="621"/>
    </location>
</feature>
<feature type="compositionally biased region" description="Basic and acidic residues" evidence="1">
    <location>
        <begin position="222"/>
        <end position="261"/>
    </location>
</feature>
<dbReference type="Proteomes" id="UP001324427">
    <property type="component" value="Unassembled WGS sequence"/>
</dbReference>
<feature type="domain" description="DUF7611" evidence="2">
    <location>
        <begin position="776"/>
        <end position="932"/>
    </location>
</feature>
<feature type="compositionally biased region" description="Basic residues" evidence="1">
    <location>
        <begin position="10"/>
        <end position="22"/>
    </location>
</feature>
<dbReference type="Pfam" id="PF24588">
    <property type="entry name" value="DUF7613"/>
    <property type="match status" value="1"/>
</dbReference>
<feature type="compositionally biased region" description="Polar residues" evidence="1">
    <location>
        <begin position="381"/>
        <end position="394"/>
    </location>
</feature>
<dbReference type="InterPro" id="IPR056030">
    <property type="entry name" value="DUF7611"/>
</dbReference>
<evidence type="ECO:0000259" key="5">
    <source>
        <dbReference type="Pfam" id="PF24589"/>
    </source>
</evidence>
<feature type="domain" description="DUF7613" evidence="4">
    <location>
        <begin position="1071"/>
        <end position="1229"/>
    </location>
</feature>
<feature type="compositionally biased region" description="Pro residues" evidence="1">
    <location>
        <begin position="158"/>
        <end position="168"/>
    </location>
</feature>
<feature type="compositionally biased region" description="Low complexity" evidence="1">
    <location>
        <begin position="717"/>
        <end position="727"/>
    </location>
</feature>
<keyword evidence="7" id="KW-1185">Reference proteome</keyword>
<evidence type="ECO:0000313" key="7">
    <source>
        <dbReference type="Proteomes" id="UP001324427"/>
    </source>
</evidence>
<comment type="caution">
    <text evidence="6">The sequence shown here is derived from an EMBL/GenBank/DDBJ whole genome shotgun (WGS) entry which is preliminary data.</text>
</comment>
<dbReference type="InterPro" id="IPR056032">
    <property type="entry name" value="DUF7613"/>
</dbReference>
<evidence type="ECO:0000256" key="1">
    <source>
        <dbReference type="SAM" id="MobiDB-lite"/>
    </source>
</evidence>
<evidence type="ECO:0000313" key="6">
    <source>
        <dbReference type="EMBL" id="KAK4540086.1"/>
    </source>
</evidence>
<feature type="domain" description="DUF7612" evidence="3">
    <location>
        <begin position="934"/>
        <end position="1067"/>
    </location>
</feature>
<feature type="region of interest" description="Disordered" evidence="1">
    <location>
        <begin position="1"/>
        <end position="39"/>
    </location>
</feature>
<evidence type="ECO:0000259" key="4">
    <source>
        <dbReference type="Pfam" id="PF24588"/>
    </source>
</evidence>
<dbReference type="InterPro" id="IPR056033">
    <property type="entry name" value="DUF7614"/>
</dbReference>
<dbReference type="InterPro" id="IPR056031">
    <property type="entry name" value="DUF7612"/>
</dbReference>
<feature type="region of interest" description="Disordered" evidence="1">
    <location>
        <begin position="70"/>
        <end position="463"/>
    </location>
</feature>
<proteinExistence type="predicted"/>
<reference evidence="6 7" key="1">
    <citation type="submission" date="2021-11" db="EMBL/GenBank/DDBJ databases">
        <title>Black yeast isolated from Biological Soil Crust.</title>
        <authorList>
            <person name="Kurbessoian T."/>
        </authorList>
    </citation>
    <scope>NUCLEOTIDE SEQUENCE [LARGE SCALE GENOMIC DNA]</scope>
    <source>
        <strain evidence="6 7">CCFEE 5522</strain>
    </source>
</reference>
<dbReference type="EMBL" id="JAVFHQ010000075">
    <property type="protein sequence ID" value="KAK4540086.1"/>
    <property type="molecule type" value="Genomic_DNA"/>
</dbReference>
<feature type="region of interest" description="Disordered" evidence="1">
    <location>
        <begin position="716"/>
        <end position="735"/>
    </location>
</feature>
<dbReference type="Pfam" id="PF24589">
    <property type="entry name" value="DUF7614"/>
    <property type="match status" value="1"/>
</dbReference>
<organism evidence="6 7">
    <name type="scientific">Oleoguttula mirabilis</name>
    <dbReference type="NCBI Taxonomy" id="1507867"/>
    <lineage>
        <taxon>Eukaryota</taxon>
        <taxon>Fungi</taxon>
        <taxon>Dikarya</taxon>
        <taxon>Ascomycota</taxon>
        <taxon>Pezizomycotina</taxon>
        <taxon>Dothideomycetes</taxon>
        <taxon>Dothideomycetidae</taxon>
        <taxon>Mycosphaerellales</taxon>
        <taxon>Teratosphaeriaceae</taxon>
        <taxon>Oleoguttula</taxon>
    </lineage>
</organism>